<dbReference type="HOGENOM" id="CLU_035730_7_0_1"/>
<keyword evidence="7" id="KW-1185">Reference proteome</keyword>
<feature type="domain" description="SCP" evidence="5">
    <location>
        <begin position="45"/>
        <end position="197"/>
    </location>
</feature>
<dbReference type="KEGG" id="dwi:6646481"/>
<keyword evidence="3" id="KW-0964">Secreted</keyword>
<evidence type="ECO:0000256" key="4">
    <source>
        <dbReference type="ARBA" id="ARBA00022729"/>
    </source>
</evidence>
<dbReference type="OrthoDB" id="414826at2759"/>
<dbReference type="InterPro" id="IPR014044">
    <property type="entry name" value="CAP_dom"/>
</dbReference>
<accession>B4N6T6</accession>
<dbReference type="Gene3D" id="3.40.33.10">
    <property type="entry name" value="CAP"/>
    <property type="match status" value="1"/>
</dbReference>
<evidence type="ECO:0000256" key="1">
    <source>
        <dbReference type="ARBA" id="ARBA00004613"/>
    </source>
</evidence>
<evidence type="ECO:0000313" key="6">
    <source>
        <dbReference type="EMBL" id="EDW80075.1"/>
    </source>
</evidence>
<dbReference type="PIRSF" id="PIRSF038921">
    <property type="entry name" value="P14a"/>
    <property type="match status" value="1"/>
</dbReference>
<dbReference type="CDD" id="cd05380">
    <property type="entry name" value="CAP_euk"/>
    <property type="match status" value="1"/>
</dbReference>
<dbReference type="EMBL" id="CH964168">
    <property type="protein sequence ID" value="EDW80075.1"/>
    <property type="molecule type" value="Genomic_DNA"/>
</dbReference>
<dbReference type="FunCoup" id="B4N6T6">
    <property type="interactions" value="1"/>
</dbReference>
<evidence type="ECO:0000256" key="3">
    <source>
        <dbReference type="ARBA" id="ARBA00022525"/>
    </source>
</evidence>
<dbReference type="AlphaFoldDB" id="B4N6T6"/>
<dbReference type="eggNOG" id="KOG3017">
    <property type="taxonomic scope" value="Eukaryota"/>
</dbReference>
<dbReference type="Pfam" id="PF00188">
    <property type="entry name" value="CAP"/>
    <property type="match status" value="1"/>
</dbReference>
<sequence>MAGSCCLAIDFCRIESCHGVGHLGCHNSLTFHQSCLLHRRMVNMQYFHEYLIRMQNKYREDVASGAIQGLAPAQHMPELVWDSYLALLAEYHVKRCLKDLTNLCVATTDFDHPVLNYAMDWQPRQFKETSNVQQMTQMTEQWLHQVYDIQPNDPNAAPTDIRNIINDYASYLGCAAGQDYDLRSSRFVLICYYNSGPEWDHELYRRGTFNVTHCSNGKSESYGNLCKTIPLNN</sequence>
<comment type="subcellular location">
    <subcellularLocation>
        <location evidence="1">Secreted</location>
    </subcellularLocation>
</comment>
<evidence type="ECO:0000256" key="2">
    <source>
        <dbReference type="ARBA" id="ARBA00009923"/>
    </source>
</evidence>
<dbReference type="InterPro" id="IPR034763">
    <property type="entry name" value="P14a_insect"/>
</dbReference>
<dbReference type="InParanoid" id="B4N6T6"/>
<dbReference type="InterPro" id="IPR035940">
    <property type="entry name" value="CAP_sf"/>
</dbReference>
<dbReference type="SMR" id="B4N6T6"/>
<proteinExistence type="inferred from homology"/>
<dbReference type="GO" id="GO:0005576">
    <property type="term" value="C:extracellular region"/>
    <property type="evidence" value="ECO:0007669"/>
    <property type="project" value="UniProtKB-SubCell"/>
</dbReference>
<name>B4N6T6_DROWI</name>
<dbReference type="SMART" id="SM00198">
    <property type="entry name" value="SCP"/>
    <property type="match status" value="1"/>
</dbReference>
<evidence type="ECO:0000259" key="5">
    <source>
        <dbReference type="SMART" id="SM00198"/>
    </source>
</evidence>
<dbReference type="Proteomes" id="UP000007798">
    <property type="component" value="Unassembled WGS sequence"/>
</dbReference>
<evidence type="ECO:0000313" key="7">
    <source>
        <dbReference type="Proteomes" id="UP000007798"/>
    </source>
</evidence>
<reference evidence="6 7" key="1">
    <citation type="journal article" date="2007" name="Nature">
        <title>Evolution of genes and genomes on the Drosophila phylogeny.</title>
        <authorList>
            <consortium name="Drosophila 12 Genomes Consortium"/>
            <person name="Clark A.G."/>
            <person name="Eisen M.B."/>
            <person name="Smith D.R."/>
            <person name="Bergman C.M."/>
            <person name="Oliver B."/>
            <person name="Markow T.A."/>
            <person name="Kaufman T.C."/>
            <person name="Kellis M."/>
            <person name="Gelbart W."/>
            <person name="Iyer V.N."/>
            <person name="Pollard D.A."/>
            <person name="Sackton T.B."/>
            <person name="Larracuente A.M."/>
            <person name="Singh N.D."/>
            <person name="Abad J.P."/>
            <person name="Abt D.N."/>
            <person name="Adryan B."/>
            <person name="Aguade M."/>
            <person name="Akashi H."/>
            <person name="Anderson W.W."/>
            <person name="Aquadro C.F."/>
            <person name="Ardell D.H."/>
            <person name="Arguello R."/>
            <person name="Artieri C.G."/>
            <person name="Barbash D.A."/>
            <person name="Barker D."/>
            <person name="Barsanti P."/>
            <person name="Batterham P."/>
            <person name="Batzoglou S."/>
            <person name="Begun D."/>
            <person name="Bhutkar A."/>
            <person name="Blanco E."/>
            <person name="Bosak S.A."/>
            <person name="Bradley R.K."/>
            <person name="Brand A.D."/>
            <person name="Brent M.R."/>
            <person name="Brooks A.N."/>
            <person name="Brown R.H."/>
            <person name="Butlin R.K."/>
            <person name="Caggese C."/>
            <person name="Calvi B.R."/>
            <person name="Bernardo de Carvalho A."/>
            <person name="Caspi A."/>
            <person name="Castrezana S."/>
            <person name="Celniker S.E."/>
            <person name="Chang J.L."/>
            <person name="Chapple C."/>
            <person name="Chatterji S."/>
            <person name="Chinwalla A."/>
            <person name="Civetta A."/>
            <person name="Clifton S.W."/>
            <person name="Comeron J.M."/>
            <person name="Costello J.C."/>
            <person name="Coyne J.A."/>
            <person name="Daub J."/>
            <person name="David R.G."/>
            <person name="Delcher A.L."/>
            <person name="Delehaunty K."/>
            <person name="Do C.B."/>
            <person name="Ebling H."/>
            <person name="Edwards K."/>
            <person name="Eickbush T."/>
            <person name="Evans J.D."/>
            <person name="Filipski A."/>
            <person name="Findeiss S."/>
            <person name="Freyhult E."/>
            <person name="Fulton L."/>
            <person name="Fulton R."/>
            <person name="Garcia A.C."/>
            <person name="Gardiner A."/>
            <person name="Garfield D.A."/>
            <person name="Garvin B.E."/>
            <person name="Gibson G."/>
            <person name="Gilbert D."/>
            <person name="Gnerre S."/>
            <person name="Godfrey J."/>
            <person name="Good R."/>
            <person name="Gotea V."/>
            <person name="Gravely B."/>
            <person name="Greenberg A.J."/>
            <person name="Griffiths-Jones S."/>
            <person name="Gross S."/>
            <person name="Guigo R."/>
            <person name="Gustafson E.A."/>
            <person name="Haerty W."/>
            <person name="Hahn M.W."/>
            <person name="Halligan D.L."/>
            <person name="Halpern A.L."/>
            <person name="Halter G.M."/>
            <person name="Han M.V."/>
            <person name="Heger A."/>
            <person name="Hillier L."/>
            <person name="Hinrichs A.S."/>
            <person name="Holmes I."/>
            <person name="Hoskins R.A."/>
            <person name="Hubisz M.J."/>
            <person name="Hultmark D."/>
            <person name="Huntley M.A."/>
            <person name="Jaffe D.B."/>
            <person name="Jagadeeshan S."/>
            <person name="Jeck W.R."/>
            <person name="Johnson J."/>
            <person name="Jones C.D."/>
            <person name="Jordan W.C."/>
            <person name="Karpen G.H."/>
            <person name="Kataoka E."/>
            <person name="Keightley P.D."/>
            <person name="Kheradpour P."/>
            <person name="Kirkness E.F."/>
            <person name="Koerich L.B."/>
            <person name="Kristiansen K."/>
            <person name="Kudrna D."/>
            <person name="Kulathinal R.J."/>
            <person name="Kumar S."/>
            <person name="Kwok R."/>
            <person name="Lander E."/>
            <person name="Langley C.H."/>
            <person name="Lapoint R."/>
            <person name="Lazzaro B.P."/>
            <person name="Lee S.J."/>
            <person name="Levesque L."/>
            <person name="Li R."/>
            <person name="Lin C.F."/>
            <person name="Lin M.F."/>
            <person name="Lindblad-Toh K."/>
            <person name="Llopart A."/>
            <person name="Long M."/>
            <person name="Low L."/>
            <person name="Lozovsky E."/>
            <person name="Lu J."/>
            <person name="Luo M."/>
            <person name="Machado C.A."/>
            <person name="Makalowski W."/>
            <person name="Marzo M."/>
            <person name="Matsuda M."/>
            <person name="Matzkin L."/>
            <person name="McAllister B."/>
            <person name="McBride C.S."/>
            <person name="McKernan B."/>
            <person name="McKernan K."/>
            <person name="Mendez-Lago M."/>
            <person name="Minx P."/>
            <person name="Mollenhauer M.U."/>
            <person name="Montooth K."/>
            <person name="Mount S.M."/>
            <person name="Mu X."/>
            <person name="Myers E."/>
            <person name="Negre B."/>
            <person name="Newfeld S."/>
            <person name="Nielsen R."/>
            <person name="Noor M.A."/>
            <person name="O'Grady P."/>
            <person name="Pachter L."/>
            <person name="Papaceit M."/>
            <person name="Parisi M.J."/>
            <person name="Parisi M."/>
            <person name="Parts L."/>
            <person name="Pedersen J.S."/>
            <person name="Pesole G."/>
            <person name="Phillippy A.M."/>
            <person name="Ponting C.P."/>
            <person name="Pop M."/>
            <person name="Porcelli D."/>
            <person name="Powell J.R."/>
            <person name="Prohaska S."/>
            <person name="Pruitt K."/>
            <person name="Puig M."/>
            <person name="Quesneville H."/>
            <person name="Ram K.R."/>
            <person name="Rand D."/>
            <person name="Rasmussen M.D."/>
            <person name="Reed L.K."/>
            <person name="Reenan R."/>
            <person name="Reily A."/>
            <person name="Remington K.A."/>
            <person name="Rieger T.T."/>
            <person name="Ritchie M.G."/>
            <person name="Robin C."/>
            <person name="Rogers Y.H."/>
            <person name="Rohde C."/>
            <person name="Rozas J."/>
            <person name="Rubenfield M.J."/>
            <person name="Ruiz A."/>
            <person name="Russo S."/>
            <person name="Salzberg S.L."/>
            <person name="Sanchez-Gracia A."/>
            <person name="Saranga D.J."/>
            <person name="Sato H."/>
            <person name="Schaeffer S.W."/>
            <person name="Schatz M.C."/>
            <person name="Schlenke T."/>
            <person name="Schwartz R."/>
            <person name="Segarra C."/>
            <person name="Singh R.S."/>
            <person name="Sirot L."/>
            <person name="Sirota M."/>
            <person name="Sisneros N.B."/>
            <person name="Smith C.D."/>
            <person name="Smith T.F."/>
            <person name="Spieth J."/>
            <person name="Stage D.E."/>
            <person name="Stark A."/>
            <person name="Stephan W."/>
            <person name="Strausberg R.L."/>
            <person name="Strempel S."/>
            <person name="Sturgill D."/>
            <person name="Sutton G."/>
            <person name="Sutton G.G."/>
            <person name="Tao W."/>
            <person name="Teichmann S."/>
            <person name="Tobari Y.N."/>
            <person name="Tomimura Y."/>
            <person name="Tsolas J.M."/>
            <person name="Valente V.L."/>
            <person name="Venter E."/>
            <person name="Venter J.C."/>
            <person name="Vicario S."/>
            <person name="Vieira F.G."/>
            <person name="Vilella A.J."/>
            <person name="Villasante A."/>
            <person name="Walenz B."/>
            <person name="Wang J."/>
            <person name="Wasserman M."/>
            <person name="Watts T."/>
            <person name="Wilson D."/>
            <person name="Wilson R.K."/>
            <person name="Wing R.A."/>
            <person name="Wolfner M.F."/>
            <person name="Wong A."/>
            <person name="Wong G.K."/>
            <person name="Wu C.I."/>
            <person name="Wu G."/>
            <person name="Yamamoto D."/>
            <person name="Yang H.P."/>
            <person name="Yang S.P."/>
            <person name="Yorke J.A."/>
            <person name="Yoshida K."/>
            <person name="Zdobnov E."/>
            <person name="Zhang P."/>
            <person name="Zhang Y."/>
            <person name="Zimin A.V."/>
            <person name="Baldwin J."/>
            <person name="Abdouelleil A."/>
            <person name="Abdulkadir J."/>
            <person name="Abebe A."/>
            <person name="Abera B."/>
            <person name="Abreu J."/>
            <person name="Acer S.C."/>
            <person name="Aftuck L."/>
            <person name="Alexander A."/>
            <person name="An P."/>
            <person name="Anderson E."/>
            <person name="Anderson S."/>
            <person name="Arachi H."/>
            <person name="Azer M."/>
            <person name="Bachantsang P."/>
            <person name="Barry A."/>
            <person name="Bayul T."/>
            <person name="Berlin A."/>
            <person name="Bessette D."/>
            <person name="Bloom T."/>
            <person name="Blye J."/>
            <person name="Boguslavskiy L."/>
            <person name="Bonnet C."/>
            <person name="Boukhgalter B."/>
            <person name="Bourzgui I."/>
            <person name="Brown A."/>
            <person name="Cahill P."/>
            <person name="Channer S."/>
            <person name="Cheshatsang Y."/>
            <person name="Chuda L."/>
            <person name="Citroen M."/>
            <person name="Collymore A."/>
            <person name="Cooke P."/>
            <person name="Costello M."/>
            <person name="D'Aco K."/>
            <person name="Daza R."/>
            <person name="De Haan G."/>
            <person name="DeGray S."/>
            <person name="DeMaso C."/>
            <person name="Dhargay N."/>
            <person name="Dooley K."/>
            <person name="Dooley E."/>
            <person name="Doricent M."/>
            <person name="Dorje P."/>
            <person name="Dorjee K."/>
            <person name="Dupes A."/>
            <person name="Elong R."/>
            <person name="Falk J."/>
            <person name="Farina A."/>
            <person name="Faro S."/>
            <person name="Ferguson D."/>
            <person name="Fisher S."/>
            <person name="Foley C.D."/>
            <person name="Franke A."/>
            <person name="Friedrich D."/>
            <person name="Gadbois L."/>
            <person name="Gearin G."/>
            <person name="Gearin C.R."/>
            <person name="Giannoukos G."/>
            <person name="Goode T."/>
            <person name="Graham J."/>
            <person name="Grandbois E."/>
            <person name="Grewal S."/>
            <person name="Gyaltsen K."/>
            <person name="Hafez N."/>
            <person name="Hagos B."/>
            <person name="Hall J."/>
            <person name="Henson C."/>
            <person name="Hollinger A."/>
            <person name="Honan T."/>
            <person name="Huard M.D."/>
            <person name="Hughes L."/>
            <person name="Hurhula B."/>
            <person name="Husby M.E."/>
            <person name="Kamat A."/>
            <person name="Kanga B."/>
            <person name="Kashin S."/>
            <person name="Khazanovich D."/>
            <person name="Kisner P."/>
            <person name="Lance K."/>
            <person name="Lara M."/>
            <person name="Lee W."/>
            <person name="Lennon N."/>
            <person name="Letendre F."/>
            <person name="LeVine R."/>
            <person name="Lipovsky A."/>
            <person name="Liu X."/>
            <person name="Liu J."/>
            <person name="Liu S."/>
            <person name="Lokyitsang T."/>
            <person name="Lokyitsang Y."/>
            <person name="Lubonja R."/>
            <person name="Lui A."/>
            <person name="MacDonald P."/>
            <person name="Magnisalis V."/>
            <person name="Maru K."/>
            <person name="Matthews C."/>
            <person name="McCusker W."/>
            <person name="McDonough S."/>
            <person name="Mehta T."/>
            <person name="Meldrim J."/>
            <person name="Meneus L."/>
            <person name="Mihai O."/>
            <person name="Mihalev A."/>
            <person name="Mihova T."/>
            <person name="Mittelman R."/>
            <person name="Mlenga V."/>
            <person name="Montmayeur A."/>
            <person name="Mulrain L."/>
            <person name="Navidi A."/>
            <person name="Naylor J."/>
            <person name="Negash T."/>
            <person name="Nguyen T."/>
            <person name="Nguyen N."/>
            <person name="Nicol R."/>
            <person name="Norbu C."/>
            <person name="Norbu N."/>
            <person name="Novod N."/>
            <person name="O'Neill B."/>
            <person name="Osman S."/>
            <person name="Markiewicz E."/>
            <person name="Oyono O.L."/>
            <person name="Patti C."/>
            <person name="Phunkhang P."/>
            <person name="Pierre F."/>
            <person name="Priest M."/>
            <person name="Raghuraman S."/>
            <person name="Rege F."/>
            <person name="Reyes R."/>
            <person name="Rise C."/>
            <person name="Rogov P."/>
            <person name="Ross K."/>
            <person name="Ryan E."/>
            <person name="Settipalli S."/>
            <person name="Shea T."/>
            <person name="Sherpa N."/>
            <person name="Shi L."/>
            <person name="Shih D."/>
            <person name="Sparrow T."/>
            <person name="Spaulding J."/>
            <person name="Stalker J."/>
            <person name="Stange-Thomann N."/>
            <person name="Stavropoulos S."/>
            <person name="Stone C."/>
            <person name="Strader C."/>
            <person name="Tesfaye S."/>
            <person name="Thomson T."/>
            <person name="Thoulutsang Y."/>
            <person name="Thoulutsang D."/>
            <person name="Topham K."/>
            <person name="Topping I."/>
            <person name="Tsamla T."/>
            <person name="Vassiliev H."/>
            <person name="Vo A."/>
            <person name="Wangchuk T."/>
            <person name="Wangdi T."/>
            <person name="Weiand M."/>
            <person name="Wilkinson J."/>
            <person name="Wilson A."/>
            <person name="Yadav S."/>
            <person name="Young G."/>
            <person name="Yu Q."/>
            <person name="Zembek L."/>
            <person name="Zhong D."/>
            <person name="Zimmer A."/>
            <person name="Zwirko Z."/>
            <person name="Jaffe D.B."/>
            <person name="Alvarez P."/>
            <person name="Brockman W."/>
            <person name="Butler J."/>
            <person name="Chin C."/>
            <person name="Gnerre S."/>
            <person name="Grabherr M."/>
            <person name="Kleber M."/>
            <person name="Mauceli E."/>
            <person name="MacCallum I."/>
        </authorList>
    </citation>
    <scope>NUCLEOTIDE SEQUENCE [LARGE SCALE GENOMIC DNA]</scope>
    <source>
        <strain evidence="7">Tucson 14030-0811.24</strain>
    </source>
</reference>
<dbReference type="PhylomeDB" id="B4N6T6"/>
<dbReference type="OMA" id="YMGCAAG"/>
<keyword evidence="4" id="KW-0732">Signal</keyword>
<gene>
    <name evidence="6" type="primary">Dwil\GK24023</name>
    <name evidence="6" type="ORF">Dwil_GK24023</name>
</gene>
<organism evidence="6 7">
    <name type="scientific">Drosophila willistoni</name>
    <name type="common">Fruit fly</name>
    <dbReference type="NCBI Taxonomy" id="7260"/>
    <lineage>
        <taxon>Eukaryota</taxon>
        <taxon>Metazoa</taxon>
        <taxon>Ecdysozoa</taxon>
        <taxon>Arthropoda</taxon>
        <taxon>Hexapoda</taxon>
        <taxon>Insecta</taxon>
        <taxon>Pterygota</taxon>
        <taxon>Neoptera</taxon>
        <taxon>Endopterygota</taxon>
        <taxon>Diptera</taxon>
        <taxon>Brachycera</taxon>
        <taxon>Muscomorpha</taxon>
        <taxon>Ephydroidea</taxon>
        <taxon>Drosophilidae</taxon>
        <taxon>Drosophila</taxon>
        <taxon>Sophophora</taxon>
    </lineage>
</organism>
<dbReference type="SUPFAM" id="SSF55797">
    <property type="entry name" value="PR-1-like"/>
    <property type="match status" value="1"/>
</dbReference>
<comment type="similarity">
    <text evidence="2">Belongs to the CRISP family.</text>
</comment>
<protein>
    <recommendedName>
        <fullName evidence="5">SCP domain-containing protein</fullName>
    </recommendedName>
</protein>